<dbReference type="PANTHER" id="PTHR30429">
    <property type="entry name" value="D-METHIONINE-BINDING LIPOPROTEIN METQ"/>
    <property type="match status" value="1"/>
</dbReference>
<evidence type="ECO:0000256" key="5">
    <source>
        <dbReference type="ARBA" id="ARBA00023288"/>
    </source>
</evidence>
<evidence type="ECO:0000256" key="6">
    <source>
        <dbReference type="PIRNR" id="PIRNR002854"/>
    </source>
</evidence>
<proteinExistence type="inferred from homology"/>
<name>A0A916QL85_9LACO</name>
<dbReference type="GO" id="GO:0016020">
    <property type="term" value="C:membrane"/>
    <property type="evidence" value="ECO:0007669"/>
    <property type="project" value="UniProtKB-SubCell"/>
</dbReference>
<comment type="caution">
    <text evidence="8">The sequence shown here is derived from an EMBL/GenBank/DDBJ whole genome shotgun (WGS) entry which is preliminary data.</text>
</comment>
<dbReference type="PANTHER" id="PTHR30429:SF0">
    <property type="entry name" value="METHIONINE-BINDING LIPOPROTEIN METQ"/>
    <property type="match status" value="1"/>
</dbReference>
<organism evidence="8 9">
    <name type="scientific">Lactobacillus corticis</name>
    <dbReference type="NCBI Taxonomy" id="2201249"/>
    <lineage>
        <taxon>Bacteria</taxon>
        <taxon>Bacillati</taxon>
        <taxon>Bacillota</taxon>
        <taxon>Bacilli</taxon>
        <taxon>Lactobacillales</taxon>
        <taxon>Lactobacillaceae</taxon>
        <taxon>Lactobacillus</taxon>
    </lineage>
</organism>
<evidence type="ECO:0000313" key="9">
    <source>
        <dbReference type="Proteomes" id="UP000677218"/>
    </source>
</evidence>
<dbReference type="InterPro" id="IPR004872">
    <property type="entry name" value="Lipoprotein_NlpA"/>
</dbReference>
<feature type="transmembrane region" description="Helical" evidence="7">
    <location>
        <begin position="9"/>
        <end position="26"/>
    </location>
</feature>
<evidence type="ECO:0000256" key="4">
    <source>
        <dbReference type="ARBA" id="ARBA00023139"/>
    </source>
</evidence>
<sequence>MQRKQKRTLIWVVVAVVIVVAGWFSFGPGLNFGSSKKAQATTVTVGVVGETKQDEKIWDSVAETAKKKYNINLKVKNFTDYNQPNKALKSGSIDLNAFQHYAFLNAWNKSNGGGVVAIGKTYIAPMKLYSKKYKSVKSIPNGAQIAVPNDASNESRALYVLKNAGLIQLKSGKTLATVADITKNPKHLKIKEVSAEQTARVLDSVDASIVNNDYAAAANLSSKYAIYTEPVNKDSEQWINVIAAKKGNQNKKAYKDVVKAYQTATTKRLYKKYYGNSQIAAWDVTLK</sequence>
<keyword evidence="7" id="KW-1133">Transmembrane helix</keyword>
<dbReference type="AlphaFoldDB" id="A0A916QL85"/>
<keyword evidence="9" id="KW-1185">Reference proteome</keyword>
<gene>
    <name evidence="8" type="primary">metQ_2</name>
    <name evidence="8" type="ORF">LCB40_15460</name>
</gene>
<evidence type="ECO:0000256" key="1">
    <source>
        <dbReference type="ARBA" id="ARBA00004635"/>
    </source>
</evidence>
<keyword evidence="5 6" id="KW-0449">Lipoprotein</keyword>
<dbReference type="Pfam" id="PF03180">
    <property type="entry name" value="Lipoprotein_9"/>
    <property type="match status" value="1"/>
</dbReference>
<dbReference type="Proteomes" id="UP000677218">
    <property type="component" value="Unassembled WGS sequence"/>
</dbReference>
<dbReference type="SUPFAM" id="SSF53850">
    <property type="entry name" value="Periplasmic binding protein-like II"/>
    <property type="match status" value="1"/>
</dbReference>
<keyword evidence="4" id="KW-0564">Palmitate</keyword>
<accession>A0A916QL85</accession>
<dbReference type="Gene3D" id="3.40.190.10">
    <property type="entry name" value="Periplasmic binding protein-like II"/>
    <property type="match status" value="2"/>
</dbReference>
<keyword evidence="2" id="KW-0732">Signal</keyword>
<evidence type="ECO:0000256" key="3">
    <source>
        <dbReference type="ARBA" id="ARBA00023136"/>
    </source>
</evidence>
<evidence type="ECO:0000256" key="2">
    <source>
        <dbReference type="ARBA" id="ARBA00022729"/>
    </source>
</evidence>
<comment type="similarity">
    <text evidence="6">Belongs to the nlpA lipoprotein family.</text>
</comment>
<protein>
    <recommendedName>
        <fullName evidence="6">Lipoprotein</fullName>
    </recommendedName>
</protein>
<comment type="subcellular location">
    <subcellularLocation>
        <location evidence="1">Membrane</location>
        <topology evidence="1">Lipid-anchor</topology>
    </subcellularLocation>
</comment>
<evidence type="ECO:0000313" key="8">
    <source>
        <dbReference type="EMBL" id="GFZ27666.1"/>
    </source>
</evidence>
<dbReference type="PIRSF" id="PIRSF002854">
    <property type="entry name" value="MetQ"/>
    <property type="match status" value="1"/>
</dbReference>
<evidence type="ECO:0000256" key="7">
    <source>
        <dbReference type="SAM" id="Phobius"/>
    </source>
</evidence>
<reference evidence="8" key="1">
    <citation type="submission" date="2020-08" db="EMBL/GenBank/DDBJ databases">
        <title>Taxonomic study for Lactobacillus species isolated from hardwood bark.</title>
        <authorList>
            <person name="Tohno M."/>
            <person name="Tanizawa Y."/>
        </authorList>
    </citation>
    <scope>NUCLEOTIDE SEQUENCE</scope>
    <source>
        <strain evidence="8">B40</strain>
    </source>
</reference>
<dbReference type="EMBL" id="BMAY01000015">
    <property type="protein sequence ID" value="GFZ27666.1"/>
    <property type="molecule type" value="Genomic_DNA"/>
</dbReference>
<keyword evidence="7" id="KW-0812">Transmembrane</keyword>
<keyword evidence="3 7" id="KW-0472">Membrane</keyword>